<protein>
    <recommendedName>
        <fullName evidence="3">Phage phiEco32-like COOH-NH2 ligase-type 2</fullName>
    </recommendedName>
</protein>
<dbReference type="InterPro" id="IPR025681">
    <property type="entry name" value="COOH-NH2_lig"/>
</dbReference>
<name>A0A9X1WNM6_9BACL</name>
<gene>
    <name evidence="1" type="ORF">MUG84_12630</name>
</gene>
<dbReference type="AlphaFoldDB" id="A0A9X1WNM6"/>
<dbReference type="EMBL" id="JALIRP010000004">
    <property type="protein sequence ID" value="MCJ8012577.1"/>
    <property type="molecule type" value="Genomic_DNA"/>
</dbReference>
<dbReference type="Pfam" id="PF14395">
    <property type="entry name" value="COOH-NH2_lig"/>
    <property type="match status" value="1"/>
</dbReference>
<reference evidence="1" key="1">
    <citation type="submission" date="2022-04" db="EMBL/GenBank/DDBJ databases">
        <title>Paenibacillus mangrovi sp. nov., a novel endophytic bacterium isolated from bark of Kandelia candel.</title>
        <authorList>
            <person name="Tuo L."/>
        </authorList>
    </citation>
    <scope>NUCLEOTIDE SEQUENCE</scope>
    <source>
        <strain evidence="1">KQZ6P-2</strain>
    </source>
</reference>
<organism evidence="1 2">
    <name type="scientific">Paenibacillus mangrovi</name>
    <dbReference type="NCBI Taxonomy" id="2931978"/>
    <lineage>
        <taxon>Bacteria</taxon>
        <taxon>Bacillati</taxon>
        <taxon>Bacillota</taxon>
        <taxon>Bacilli</taxon>
        <taxon>Bacillales</taxon>
        <taxon>Paenibacillaceae</taxon>
        <taxon>Paenibacillus</taxon>
    </lineage>
</organism>
<proteinExistence type="predicted"/>
<dbReference type="RefSeq" id="WP_244725367.1">
    <property type="nucleotide sequence ID" value="NZ_JALIRP010000004.1"/>
</dbReference>
<keyword evidence="2" id="KW-1185">Reference proteome</keyword>
<comment type="caution">
    <text evidence="1">The sequence shown here is derived from an EMBL/GenBank/DDBJ whole genome shotgun (WGS) entry which is preliminary data.</text>
</comment>
<evidence type="ECO:0008006" key="3">
    <source>
        <dbReference type="Google" id="ProtNLM"/>
    </source>
</evidence>
<accession>A0A9X1WNM6</accession>
<dbReference type="Proteomes" id="UP001139347">
    <property type="component" value="Unassembled WGS sequence"/>
</dbReference>
<sequence length="418" mass="47158">MNSQDEAARYDSWSVALRHARLTRSGIVSLLNRKSDSGTDGVYRTRYAVHISGLHAIEVAKVEGANRQLQTPLVFSTQQPHASGGLLRQLEKMAVRSLYTLGLSSGEVLLVSNGGERKYAVEKITPSALIESKRLQRIYRLAHLEQTQKLEHELASTSSLMLGMDPEFLIVDPVNNEVVPASRFLDREGEVGCDAVHGNGVTTYPIAELRPLPSKDPRGLLIGLMRTLHMAGEMIQDRSLQWLAGGMPKTGLPLGGHLHFSGIELTAELLRALDNYLALPVSVLEANSSQLRRPKYGYLGDFRRQPHGGFEYRTLPSFLVSPLLAKGIVYLSYLIVSNYRVLERRPLEDEDRIHRAYYNGQREKIRECIEPLISDLQALEQYKEVKRYVDPLLCQIRSGGIWNEFRDFRPLWKLPFQS</sequence>
<evidence type="ECO:0000313" key="2">
    <source>
        <dbReference type="Proteomes" id="UP001139347"/>
    </source>
</evidence>
<evidence type="ECO:0000313" key="1">
    <source>
        <dbReference type="EMBL" id="MCJ8012577.1"/>
    </source>
</evidence>